<evidence type="ECO:0000313" key="2">
    <source>
        <dbReference type="Proteomes" id="UP000054805"/>
    </source>
</evidence>
<evidence type="ECO:0000313" key="1">
    <source>
        <dbReference type="EMBL" id="KRZ17960.1"/>
    </source>
</evidence>
<name>A0A0V1I533_TRIPS</name>
<proteinExistence type="predicted"/>
<dbReference type="Proteomes" id="UP000054805">
    <property type="component" value="Unassembled WGS sequence"/>
</dbReference>
<comment type="caution">
    <text evidence="1">The sequence shown here is derived from an EMBL/GenBank/DDBJ whole genome shotgun (WGS) entry which is preliminary data.</text>
</comment>
<dbReference type="AlphaFoldDB" id="A0A0V1I533"/>
<sequence>MMKKNNSNTLEKIYLMIRKPIFPLIQYTFMVQEEDLKVEERKKLFKLPGTTQRLFFKACVLNKLCTKLKERHADVGKNRPAGSLQLTMSCTAAS</sequence>
<reference evidence="1 2" key="1">
    <citation type="submission" date="2015-01" db="EMBL/GenBank/DDBJ databases">
        <title>Evolution of Trichinella species and genotypes.</title>
        <authorList>
            <person name="Korhonen P.K."/>
            <person name="Edoardo P."/>
            <person name="Giuseppe L.R."/>
            <person name="Gasser R.B."/>
        </authorList>
    </citation>
    <scope>NUCLEOTIDE SEQUENCE [LARGE SCALE GENOMIC DNA]</scope>
    <source>
        <strain evidence="1">ISS588</strain>
    </source>
</reference>
<protein>
    <submittedName>
        <fullName evidence="1">Uncharacterized protein</fullName>
    </submittedName>
</protein>
<dbReference type="EMBL" id="JYDS01000288">
    <property type="protein sequence ID" value="KRZ17960.1"/>
    <property type="molecule type" value="Genomic_DNA"/>
</dbReference>
<keyword evidence="2" id="KW-1185">Reference proteome</keyword>
<organism evidence="1 2">
    <name type="scientific">Trichinella pseudospiralis</name>
    <name type="common">Parasitic roundworm</name>
    <dbReference type="NCBI Taxonomy" id="6337"/>
    <lineage>
        <taxon>Eukaryota</taxon>
        <taxon>Metazoa</taxon>
        <taxon>Ecdysozoa</taxon>
        <taxon>Nematoda</taxon>
        <taxon>Enoplea</taxon>
        <taxon>Dorylaimia</taxon>
        <taxon>Trichinellida</taxon>
        <taxon>Trichinellidae</taxon>
        <taxon>Trichinella</taxon>
    </lineage>
</organism>
<accession>A0A0V1I533</accession>
<gene>
    <name evidence="1" type="ORF">T4B_11946</name>
</gene>